<dbReference type="Proteomes" id="UP000245647">
    <property type="component" value="Unassembled WGS sequence"/>
</dbReference>
<dbReference type="AlphaFoldDB" id="A0A2U2PHT5"/>
<keyword evidence="4" id="KW-1185">Reference proteome</keyword>
<dbReference type="InterPro" id="IPR036514">
    <property type="entry name" value="SGNH_hydro_sf"/>
</dbReference>
<dbReference type="Gene3D" id="2.60.120.260">
    <property type="entry name" value="Galactose-binding domain-like"/>
    <property type="match status" value="1"/>
</dbReference>
<name>A0A2U2PHT5_9SPHI</name>
<evidence type="ECO:0000259" key="2">
    <source>
        <dbReference type="Pfam" id="PF17996"/>
    </source>
</evidence>
<evidence type="ECO:0000313" key="4">
    <source>
        <dbReference type="Proteomes" id="UP000245647"/>
    </source>
</evidence>
<evidence type="ECO:0000259" key="1">
    <source>
        <dbReference type="Pfam" id="PF13472"/>
    </source>
</evidence>
<proteinExistence type="predicted"/>
<gene>
    <name evidence="3" type="ORF">DDR33_08560</name>
</gene>
<dbReference type="InterPro" id="IPR052762">
    <property type="entry name" value="PCW_deacetylase/CE"/>
</dbReference>
<reference evidence="3 4" key="1">
    <citation type="submission" date="2018-04" db="EMBL/GenBank/DDBJ databases">
        <title>Pedobacter chongqingensis sp. nov., isolated from a rottenly hemp rope.</title>
        <authorList>
            <person name="Cai Y."/>
        </authorList>
    </citation>
    <scope>NUCLEOTIDE SEQUENCE [LARGE SCALE GENOMIC DNA]</scope>
    <source>
        <strain evidence="3 4">FJ4-8</strain>
    </source>
</reference>
<protein>
    <submittedName>
        <fullName evidence="3">Acetyl xylan esterase</fullName>
    </submittedName>
</protein>
<dbReference type="OrthoDB" id="9801375at2"/>
<dbReference type="Gene3D" id="3.40.50.1110">
    <property type="entry name" value="SGNH hydrolase"/>
    <property type="match status" value="1"/>
</dbReference>
<feature type="domain" description="SGNH hydrolase-type esterase" evidence="1">
    <location>
        <begin position="168"/>
        <end position="325"/>
    </location>
</feature>
<accession>A0A2U2PHT5</accession>
<dbReference type="InterPro" id="IPR037461">
    <property type="entry name" value="CtCE2-like_dom"/>
</dbReference>
<comment type="caution">
    <text evidence="3">The sequence shown here is derived from an EMBL/GenBank/DDBJ whole genome shotgun (WGS) entry which is preliminary data.</text>
</comment>
<evidence type="ECO:0000313" key="3">
    <source>
        <dbReference type="EMBL" id="PWG80978.1"/>
    </source>
</evidence>
<dbReference type="GO" id="GO:0052689">
    <property type="term" value="F:carboxylic ester hydrolase activity"/>
    <property type="evidence" value="ECO:0007669"/>
    <property type="project" value="InterPro"/>
</dbReference>
<dbReference type="Pfam" id="PF13472">
    <property type="entry name" value="Lipase_GDSL_2"/>
    <property type="match status" value="1"/>
</dbReference>
<dbReference type="RefSeq" id="WP_109415362.1">
    <property type="nucleotide sequence ID" value="NZ_QEAS01000006.1"/>
</dbReference>
<sequence length="369" mass="41415">MAIEIFCSLFGRKETGGGMLLVLIFFLFAGRPVKAEEKVKFFSASDVHLQYVGRIDFSNPELPRAWAPGVYMMAAFWGRDCEIVVNDQVLYDKFHNYISIVVDGGPPRRIKLAKKNNRIRVAEKLNAVFHTLLVCKSTESNIGYIEFAGIYCVELKPLPLPAGRKIEFIGNSITCGTGSDVSAVPCGNGEWFDQHNAYMSYGPVTARNLGAQWQLTSYSGIGLIQSCCNLKVVMPQIFDKINMLDNQIPWDFSRYQPDVITVCLGQNDGIQDSAVFCRSYLEFIRRVRGCYPEGTIICLSSPMADDVLLAAQKRYLNAIVAEANRNDPDVYSCVFSRRYNNGCGDHPDLSEHRQIAGELSRFIKAVKHW</sequence>
<dbReference type="Pfam" id="PF17996">
    <property type="entry name" value="CE2_N"/>
    <property type="match status" value="1"/>
</dbReference>
<organism evidence="3 4">
    <name type="scientific">Pararcticibacter amylolyticus</name>
    <dbReference type="NCBI Taxonomy" id="2173175"/>
    <lineage>
        <taxon>Bacteria</taxon>
        <taxon>Pseudomonadati</taxon>
        <taxon>Bacteroidota</taxon>
        <taxon>Sphingobacteriia</taxon>
        <taxon>Sphingobacteriales</taxon>
        <taxon>Sphingobacteriaceae</taxon>
        <taxon>Pararcticibacter</taxon>
    </lineage>
</organism>
<dbReference type="EMBL" id="QEAS01000006">
    <property type="protein sequence ID" value="PWG80978.1"/>
    <property type="molecule type" value="Genomic_DNA"/>
</dbReference>
<dbReference type="InterPro" id="IPR013830">
    <property type="entry name" value="SGNH_hydro"/>
</dbReference>
<dbReference type="SUPFAM" id="SSF52266">
    <property type="entry name" value="SGNH hydrolase"/>
    <property type="match status" value="1"/>
</dbReference>
<dbReference type="InterPro" id="IPR040794">
    <property type="entry name" value="CE2_N"/>
</dbReference>
<dbReference type="PANTHER" id="PTHR37834:SF2">
    <property type="entry name" value="ESTERASE, SGNH HYDROLASE-TYPE"/>
    <property type="match status" value="1"/>
</dbReference>
<dbReference type="PANTHER" id="PTHR37834">
    <property type="entry name" value="GDSL-LIKE LIPASE/ACYLHYDROLASE DOMAIN PROTEIN (AFU_ORTHOLOGUE AFUA_2G00620)"/>
    <property type="match status" value="1"/>
</dbReference>
<dbReference type="CDD" id="cd01831">
    <property type="entry name" value="Endoglucanase_E_like"/>
    <property type="match status" value="1"/>
</dbReference>
<feature type="domain" description="Carbohydrate esterase 2 N-terminal" evidence="2">
    <location>
        <begin position="51"/>
        <end position="161"/>
    </location>
</feature>